<gene>
    <name evidence="2" type="primary">AlNc14C197G8603</name>
    <name evidence="2" type="ORF">ALNC14_096750</name>
</gene>
<feature type="region of interest" description="Disordered" evidence="1">
    <location>
        <begin position="1"/>
        <end position="34"/>
    </location>
</feature>
<feature type="compositionally biased region" description="Basic and acidic residues" evidence="1">
    <location>
        <begin position="160"/>
        <end position="174"/>
    </location>
</feature>
<feature type="compositionally biased region" description="Basic and acidic residues" evidence="1">
    <location>
        <begin position="10"/>
        <end position="30"/>
    </location>
</feature>
<reference evidence="2" key="1">
    <citation type="journal article" date="2011" name="PLoS Biol.">
        <title>Gene gain and loss during evolution of obligate parasitism in the white rust pathogen of Arabidopsis thaliana.</title>
        <authorList>
            <person name="Kemen E."/>
            <person name="Gardiner A."/>
            <person name="Schultz-Larsen T."/>
            <person name="Kemen A.C."/>
            <person name="Balmuth A.L."/>
            <person name="Robert-Seilaniantz A."/>
            <person name="Bailey K."/>
            <person name="Holub E."/>
            <person name="Studholme D.J."/>
            <person name="Maclean D."/>
            <person name="Jones J.D."/>
        </authorList>
    </citation>
    <scope>NUCLEOTIDE SEQUENCE</scope>
</reference>
<evidence type="ECO:0000256" key="1">
    <source>
        <dbReference type="SAM" id="MobiDB-lite"/>
    </source>
</evidence>
<sequence>MSNSRPIASYRRESHSSDSLDSRASDHRISDTSSIFNVTAEQSESLSNSPIFISQSCPENGHFDSMHRVRSLTRQPLQVPRAPSLGYVASPSTHEVTHMPELFLPPPARPHSPAESVLQFPSSCPVSFNYMRQQTPSPLRKTQSNYRASPSLAAMSAFQRSHENECRDSEESHENAFSQMRLDEDTKMGFDGVNGAIFDFEEQ</sequence>
<dbReference type="HOGENOM" id="CLU_1351028_0_0_1"/>
<protein>
    <submittedName>
        <fullName evidence="2">AlNc14C197G8603 protein</fullName>
    </submittedName>
</protein>
<dbReference type="AlphaFoldDB" id="F0WQC3"/>
<feature type="region of interest" description="Disordered" evidence="1">
    <location>
        <begin position="157"/>
        <end position="183"/>
    </location>
</feature>
<name>F0WQC3_9STRA</name>
<reference evidence="2" key="2">
    <citation type="submission" date="2011-02" db="EMBL/GenBank/DDBJ databases">
        <authorList>
            <person name="MacLean D."/>
        </authorList>
    </citation>
    <scope>NUCLEOTIDE SEQUENCE</scope>
</reference>
<organism evidence="2">
    <name type="scientific">Albugo laibachii Nc14</name>
    <dbReference type="NCBI Taxonomy" id="890382"/>
    <lineage>
        <taxon>Eukaryota</taxon>
        <taxon>Sar</taxon>
        <taxon>Stramenopiles</taxon>
        <taxon>Oomycota</taxon>
        <taxon>Peronosporomycetes</taxon>
        <taxon>Albuginales</taxon>
        <taxon>Albuginaceae</taxon>
        <taxon>Albugo</taxon>
    </lineage>
</organism>
<proteinExistence type="predicted"/>
<evidence type="ECO:0000313" key="2">
    <source>
        <dbReference type="EMBL" id="CCA23531.1"/>
    </source>
</evidence>
<dbReference type="EMBL" id="FR824242">
    <property type="protein sequence ID" value="CCA23531.1"/>
    <property type="molecule type" value="Genomic_DNA"/>
</dbReference>
<accession>F0WQC3</accession>